<dbReference type="EMBL" id="JAAKZZ010000215">
    <property type="protein sequence ID" value="NGO70620.1"/>
    <property type="molecule type" value="Genomic_DNA"/>
</dbReference>
<feature type="non-terminal residue" evidence="1">
    <location>
        <position position="1"/>
    </location>
</feature>
<dbReference type="Gene3D" id="3.40.50.720">
    <property type="entry name" value="NAD(P)-binding Rossmann-like Domain"/>
    <property type="match status" value="1"/>
</dbReference>
<accession>A0A6G4X157</accession>
<proteinExistence type="predicted"/>
<reference evidence="1 2" key="1">
    <citation type="submission" date="2020-02" db="EMBL/GenBank/DDBJ databases">
        <title>Whole-genome analyses of novel actinobacteria.</title>
        <authorList>
            <person name="Sahin N."/>
            <person name="Tatar D."/>
        </authorList>
    </citation>
    <scope>NUCLEOTIDE SEQUENCE [LARGE SCALE GENOMIC DNA]</scope>
    <source>
        <strain evidence="1 2">SB3404</strain>
    </source>
</reference>
<protein>
    <submittedName>
        <fullName evidence="1">Non-ribosomal peptide synthetase/polyketide synthase</fullName>
    </submittedName>
</protein>
<gene>
    <name evidence="1" type="ORF">G5C65_20140</name>
</gene>
<keyword evidence="2" id="KW-1185">Reference proteome</keyword>
<dbReference type="SUPFAM" id="SSF51735">
    <property type="entry name" value="NAD(P)-binding Rossmann-fold domains"/>
    <property type="match status" value="1"/>
</dbReference>
<comment type="caution">
    <text evidence="1">The sequence shown here is derived from an EMBL/GenBank/DDBJ whole genome shotgun (WGS) entry which is preliminary data.</text>
</comment>
<dbReference type="AlphaFoldDB" id="A0A6G4X157"/>
<sequence>EGVSAVRAPLVWGDHPRFRDQLRWGATGRLYQAVRSGAPVSLPDPAEGWCGVPWVHAAALARALARCVERPAGGVVNAVGGHVAWADLAAELTGLVGGAGRGAEGVGAAFAPDRDPRHRLRFDTGPLAAELAERAGEDWRTTLAAMVSRDGGGAPGG</sequence>
<dbReference type="InterPro" id="IPR036291">
    <property type="entry name" value="NAD(P)-bd_dom_sf"/>
</dbReference>
<name>A0A6G4X157_9ACTN</name>
<organism evidence="1 2">
    <name type="scientific">Streptomyces boncukensis</name>
    <dbReference type="NCBI Taxonomy" id="2711219"/>
    <lineage>
        <taxon>Bacteria</taxon>
        <taxon>Bacillati</taxon>
        <taxon>Actinomycetota</taxon>
        <taxon>Actinomycetes</taxon>
        <taxon>Kitasatosporales</taxon>
        <taxon>Streptomycetaceae</taxon>
        <taxon>Streptomyces</taxon>
    </lineage>
</organism>
<dbReference type="Proteomes" id="UP000477722">
    <property type="component" value="Unassembled WGS sequence"/>
</dbReference>
<evidence type="ECO:0000313" key="1">
    <source>
        <dbReference type="EMBL" id="NGO70620.1"/>
    </source>
</evidence>
<evidence type="ECO:0000313" key="2">
    <source>
        <dbReference type="Proteomes" id="UP000477722"/>
    </source>
</evidence>